<reference evidence="1 2" key="2">
    <citation type="submission" date="2018-11" db="EMBL/GenBank/DDBJ databases">
        <authorList>
            <consortium name="Pathogen Informatics"/>
        </authorList>
    </citation>
    <scope>NUCLEOTIDE SEQUENCE [LARGE SCALE GENOMIC DNA]</scope>
</reference>
<evidence type="ECO:0000313" key="1">
    <source>
        <dbReference type="EMBL" id="VDK33994.1"/>
    </source>
</evidence>
<dbReference type="Gene3D" id="3.30.740.10">
    <property type="entry name" value="Protein Inhibitor Of Neuronal Nitric Oxide Synthase"/>
    <property type="match status" value="1"/>
</dbReference>
<organism evidence="3">
    <name type="scientific">Taenia asiatica</name>
    <name type="common">Asian tapeworm</name>
    <dbReference type="NCBI Taxonomy" id="60517"/>
    <lineage>
        <taxon>Eukaryota</taxon>
        <taxon>Metazoa</taxon>
        <taxon>Spiralia</taxon>
        <taxon>Lophotrochozoa</taxon>
        <taxon>Platyhelminthes</taxon>
        <taxon>Cestoda</taxon>
        <taxon>Eucestoda</taxon>
        <taxon>Cyclophyllidea</taxon>
        <taxon>Taeniidae</taxon>
        <taxon>Taenia</taxon>
    </lineage>
</organism>
<dbReference type="GO" id="GO:0007017">
    <property type="term" value="P:microtubule-based process"/>
    <property type="evidence" value="ECO:0007669"/>
    <property type="project" value="InterPro"/>
</dbReference>
<protein>
    <submittedName>
        <fullName evidence="3">Dynein light chain</fullName>
    </submittedName>
</protein>
<evidence type="ECO:0000313" key="2">
    <source>
        <dbReference type="Proteomes" id="UP000282613"/>
    </source>
</evidence>
<dbReference type="InterPro" id="IPR037177">
    <property type="entry name" value="DLC_sf"/>
</dbReference>
<accession>A0A0R3W468</accession>
<name>A0A0R3W468_TAEAS</name>
<reference evidence="3" key="1">
    <citation type="submission" date="2017-02" db="UniProtKB">
        <authorList>
            <consortium name="WormBaseParasite"/>
        </authorList>
    </citation>
    <scope>IDENTIFICATION</scope>
</reference>
<dbReference type="CDD" id="cd21450">
    <property type="entry name" value="DLC-like_DYNLL1-like"/>
    <property type="match status" value="1"/>
</dbReference>
<keyword evidence="2" id="KW-1185">Reference proteome</keyword>
<sequence length="101" mass="11242">MSEFYDGTDNMSDWLTDEFTAGALVAIADATRNNDKAKEIAISIKAQMEDHFEGPWQVIVGTDFARSTPPNLESQSYYGESSLVIAVSCFQTVYEFIAIIF</sequence>
<dbReference type="EMBL" id="UYRS01018371">
    <property type="protein sequence ID" value="VDK33994.1"/>
    <property type="molecule type" value="Genomic_DNA"/>
</dbReference>
<dbReference type="WBParaSite" id="TASK_0000478801-mRNA-1">
    <property type="protein sequence ID" value="TASK_0000478801-mRNA-1"/>
    <property type="gene ID" value="TASK_0000478801"/>
</dbReference>
<dbReference type="SUPFAM" id="SSF54648">
    <property type="entry name" value="DLC"/>
    <property type="match status" value="1"/>
</dbReference>
<dbReference type="OrthoDB" id="6261757at2759"/>
<dbReference type="InterPro" id="IPR001372">
    <property type="entry name" value="Dynein_light_chain_typ-1/2"/>
</dbReference>
<dbReference type="Pfam" id="PF01221">
    <property type="entry name" value="Dynein_light"/>
    <property type="match status" value="1"/>
</dbReference>
<dbReference type="Proteomes" id="UP000282613">
    <property type="component" value="Unassembled WGS sequence"/>
</dbReference>
<gene>
    <name evidence="1" type="ORF">TASK_LOCUS4789</name>
</gene>
<proteinExistence type="predicted"/>
<dbReference type="GO" id="GO:0030286">
    <property type="term" value="C:dynein complex"/>
    <property type="evidence" value="ECO:0007669"/>
    <property type="project" value="InterPro"/>
</dbReference>
<dbReference type="AlphaFoldDB" id="A0A0R3W468"/>
<evidence type="ECO:0000313" key="3">
    <source>
        <dbReference type="WBParaSite" id="TASK_0000478801-mRNA-1"/>
    </source>
</evidence>